<evidence type="ECO:0000256" key="5">
    <source>
        <dbReference type="ARBA" id="ARBA00023065"/>
    </source>
</evidence>
<keyword evidence="7 8" id="KW-0464">Manganese</keyword>
<name>A0A1W1V4A0_DESTI</name>
<keyword evidence="4 8" id="KW-1133">Transmembrane helix</keyword>
<evidence type="ECO:0000256" key="1">
    <source>
        <dbReference type="ARBA" id="ARBA00022448"/>
    </source>
</evidence>
<keyword evidence="1 8" id="KW-0813">Transport</keyword>
<dbReference type="InterPro" id="IPR022929">
    <property type="entry name" value="Put_MntP"/>
</dbReference>
<dbReference type="PANTHER" id="PTHR35529:SF1">
    <property type="entry name" value="MANGANESE EFFLUX PUMP MNTP-RELATED"/>
    <property type="match status" value="1"/>
</dbReference>
<evidence type="ECO:0000256" key="2">
    <source>
        <dbReference type="ARBA" id="ARBA00022475"/>
    </source>
</evidence>
<dbReference type="EMBL" id="FWWT01000015">
    <property type="protein sequence ID" value="SMB88168.1"/>
    <property type="molecule type" value="Genomic_DNA"/>
</dbReference>
<evidence type="ECO:0000256" key="7">
    <source>
        <dbReference type="ARBA" id="ARBA00023211"/>
    </source>
</evidence>
<proteinExistence type="inferred from homology"/>
<reference evidence="9 10" key="1">
    <citation type="submission" date="2017-04" db="EMBL/GenBank/DDBJ databases">
        <authorList>
            <person name="Afonso C.L."/>
            <person name="Miller P.J."/>
            <person name="Scott M.A."/>
            <person name="Spackman E."/>
            <person name="Goraichik I."/>
            <person name="Dimitrov K.M."/>
            <person name="Suarez D.L."/>
            <person name="Swayne D.E."/>
        </authorList>
    </citation>
    <scope>NUCLEOTIDE SEQUENCE [LARGE SCALE GENOMIC DNA]</scope>
    <source>
        <strain evidence="9 10">DSM 11270</strain>
    </source>
</reference>
<accession>A0A1W1V4A0</accession>
<dbReference type="OrthoDB" id="1679700at2"/>
<sequence>MDLPAIFIVSIALGIDAFSLSLGIGLSGVKRKQVYLVSIVVAIFHIIMPLIGLYLGMTLGNFVGPIAGKIGALVLIFIGAQAIWKKWRSRNEAENNSIISINHPLGLILMAISVSLDALTVGFGLGTLRVDLTLTVIIMGAVAGIMTFMGLIFGKKLNHSFGEKAELVGSLILIIIGIRLLF</sequence>
<keyword evidence="10" id="KW-1185">Reference proteome</keyword>
<comment type="similarity">
    <text evidence="8">Belongs to the MntP (TC 9.B.29) family.</text>
</comment>
<dbReference type="Proteomes" id="UP000192731">
    <property type="component" value="Unassembled WGS sequence"/>
</dbReference>
<dbReference type="PANTHER" id="PTHR35529">
    <property type="entry name" value="MANGANESE EFFLUX PUMP MNTP-RELATED"/>
    <property type="match status" value="1"/>
</dbReference>
<evidence type="ECO:0000256" key="6">
    <source>
        <dbReference type="ARBA" id="ARBA00023136"/>
    </source>
</evidence>
<comment type="subcellular location">
    <subcellularLocation>
        <location evidence="8">Cell membrane</location>
        <topology evidence="8">Multi-pass membrane protein</topology>
    </subcellularLocation>
</comment>
<evidence type="ECO:0000256" key="3">
    <source>
        <dbReference type="ARBA" id="ARBA00022692"/>
    </source>
</evidence>
<dbReference type="GO" id="GO:0005384">
    <property type="term" value="F:manganese ion transmembrane transporter activity"/>
    <property type="evidence" value="ECO:0007669"/>
    <property type="project" value="UniProtKB-UniRule"/>
</dbReference>
<evidence type="ECO:0000313" key="10">
    <source>
        <dbReference type="Proteomes" id="UP000192731"/>
    </source>
</evidence>
<organism evidence="9 10">
    <name type="scientific">Desulfonispora thiosulfatigenes DSM 11270</name>
    <dbReference type="NCBI Taxonomy" id="656914"/>
    <lineage>
        <taxon>Bacteria</taxon>
        <taxon>Bacillati</taxon>
        <taxon>Bacillota</taxon>
        <taxon>Clostridia</taxon>
        <taxon>Eubacteriales</taxon>
        <taxon>Peptococcaceae</taxon>
        <taxon>Desulfonispora</taxon>
    </lineage>
</organism>
<keyword evidence="5 8" id="KW-0406">Ion transport</keyword>
<dbReference type="AlphaFoldDB" id="A0A1W1V4A0"/>
<dbReference type="InterPro" id="IPR003810">
    <property type="entry name" value="Mntp/YtaF"/>
</dbReference>
<dbReference type="STRING" id="656914.SAMN00017405_1844"/>
<protein>
    <recommendedName>
        <fullName evidence="8">Putative manganese efflux pump MntP</fullName>
    </recommendedName>
</protein>
<feature type="transmembrane region" description="Helical" evidence="8">
    <location>
        <begin position="62"/>
        <end position="84"/>
    </location>
</feature>
<evidence type="ECO:0000256" key="4">
    <source>
        <dbReference type="ARBA" id="ARBA00022989"/>
    </source>
</evidence>
<evidence type="ECO:0000313" key="9">
    <source>
        <dbReference type="EMBL" id="SMB88168.1"/>
    </source>
</evidence>
<feature type="transmembrane region" description="Helical" evidence="8">
    <location>
        <begin position="34"/>
        <end position="56"/>
    </location>
</feature>
<dbReference type="RefSeq" id="WP_084052825.1">
    <property type="nucleotide sequence ID" value="NZ_FWWT01000015.1"/>
</dbReference>
<dbReference type="HAMAP" id="MF_01521">
    <property type="entry name" value="MntP_pump"/>
    <property type="match status" value="1"/>
</dbReference>
<comment type="function">
    <text evidence="8">Probably functions as a manganese efflux pump.</text>
</comment>
<keyword evidence="6 8" id="KW-0472">Membrane</keyword>
<evidence type="ECO:0000256" key="8">
    <source>
        <dbReference type="HAMAP-Rule" id="MF_01521"/>
    </source>
</evidence>
<feature type="transmembrane region" description="Helical" evidence="8">
    <location>
        <begin position="6"/>
        <end position="27"/>
    </location>
</feature>
<keyword evidence="3 8" id="KW-0812">Transmembrane</keyword>
<feature type="transmembrane region" description="Helical" evidence="8">
    <location>
        <begin position="105"/>
        <end position="126"/>
    </location>
</feature>
<dbReference type="GO" id="GO:0005886">
    <property type="term" value="C:plasma membrane"/>
    <property type="evidence" value="ECO:0007669"/>
    <property type="project" value="UniProtKB-SubCell"/>
</dbReference>
<feature type="transmembrane region" description="Helical" evidence="8">
    <location>
        <begin position="132"/>
        <end position="153"/>
    </location>
</feature>
<feature type="transmembrane region" description="Helical" evidence="8">
    <location>
        <begin position="165"/>
        <end position="181"/>
    </location>
</feature>
<keyword evidence="2 8" id="KW-1003">Cell membrane</keyword>
<dbReference type="Pfam" id="PF02659">
    <property type="entry name" value="Mntp"/>
    <property type="match status" value="1"/>
</dbReference>
<gene>
    <name evidence="8" type="primary">mntP</name>
    <name evidence="9" type="ORF">SAMN00017405_1844</name>
</gene>